<evidence type="ECO:0000256" key="9">
    <source>
        <dbReference type="ARBA" id="ARBA00022840"/>
    </source>
</evidence>
<dbReference type="Gene3D" id="3.30.565.10">
    <property type="entry name" value="Histidine kinase-like ATPase, C-terminal domain"/>
    <property type="match status" value="1"/>
</dbReference>
<dbReference type="InterPro" id="IPR004358">
    <property type="entry name" value="Sig_transdc_His_kin-like_C"/>
</dbReference>
<evidence type="ECO:0000256" key="11">
    <source>
        <dbReference type="ARBA" id="ARBA00023136"/>
    </source>
</evidence>
<dbReference type="PANTHER" id="PTHR43711">
    <property type="entry name" value="TWO-COMPONENT HISTIDINE KINASE"/>
    <property type="match status" value="1"/>
</dbReference>
<dbReference type="SUPFAM" id="SSF55874">
    <property type="entry name" value="ATPase domain of HSP90 chaperone/DNA topoisomerase II/histidine kinase"/>
    <property type="match status" value="1"/>
</dbReference>
<comment type="caution">
    <text evidence="13">The sequence shown here is derived from an EMBL/GenBank/DDBJ whole genome shotgun (WGS) entry which is preliminary data.</text>
</comment>
<dbReference type="SMART" id="SM00388">
    <property type="entry name" value="HisKA"/>
    <property type="match status" value="1"/>
</dbReference>
<evidence type="ECO:0000256" key="10">
    <source>
        <dbReference type="ARBA" id="ARBA00023012"/>
    </source>
</evidence>
<dbReference type="Gene3D" id="3.30.450.40">
    <property type="match status" value="1"/>
</dbReference>
<dbReference type="Gene3D" id="1.10.287.130">
    <property type="match status" value="1"/>
</dbReference>
<reference evidence="13" key="1">
    <citation type="submission" date="2019-12" db="EMBL/GenBank/DDBJ databases">
        <title>Clostridiaceae gen. nov. sp. nov., isolated from sediment in Xinjiang, China.</title>
        <authorList>
            <person name="Zhang R."/>
        </authorList>
    </citation>
    <scope>NUCLEOTIDE SEQUENCE</scope>
    <source>
        <strain evidence="13">D2Q-11</strain>
    </source>
</reference>
<dbReference type="SMART" id="SM00387">
    <property type="entry name" value="HATPase_c"/>
    <property type="match status" value="1"/>
</dbReference>
<keyword evidence="4" id="KW-1003">Cell membrane</keyword>
<dbReference type="SUPFAM" id="SSF47384">
    <property type="entry name" value="Homodimeric domain of signal transducing histidine kinase"/>
    <property type="match status" value="1"/>
</dbReference>
<keyword evidence="11" id="KW-0472">Membrane</keyword>
<keyword evidence="5" id="KW-0597">Phosphoprotein</keyword>
<keyword evidence="14" id="KW-1185">Reference proteome</keyword>
<evidence type="ECO:0000256" key="6">
    <source>
        <dbReference type="ARBA" id="ARBA00022679"/>
    </source>
</evidence>
<dbReference type="EMBL" id="WSFT01000016">
    <property type="protein sequence ID" value="MBS4537404.1"/>
    <property type="molecule type" value="Genomic_DNA"/>
</dbReference>
<dbReference type="InterPro" id="IPR005467">
    <property type="entry name" value="His_kinase_dom"/>
</dbReference>
<dbReference type="Pfam" id="PF13426">
    <property type="entry name" value="PAS_9"/>
    <property type="match status" value="1"/>
</dbReference>
<dbReference type="InterPro" id="IPR003594">
    <property type="entry name" value="HATPase_dom"/>
</dbReference>
<dbReference type="InterPro" id="IPR035965">
    <property type="entry name" value="PAS-like_dom_sf"/>
</dbReference>
<dbReference type="FunFam" id="3.30.565.10:FF:000023">
    <property type="entry name" value="PAS domain-containing sensor histidine kinase"/>
    <property type="match status" value="1"/>
</dbReference>
<evidence type="ECO:0000256" key="2">
    <source>
        <dbReference type="ARBA" id="ARBA00004236"/>
    </source>
</evidence>
<comment type="catalytic activity">
    <reaction evidence="1">
        <text>ATP + protein L-histidine = ADP + protein N-phospho-L-histidine.</text>
        <dbReference type="EC" id="2.7.13.3"/>
    </reaction>
</comment>
<keyword evidence="10" id="KW-0902">Two-component regulatory system</keyword>
<dbReference type="InterPro" id="IPR036097">
    <property type="entry name" value="HisK_dim/P_sf"/>
</dbReference>
<dbReference type="RefSeq" id="WP_203365335.1">
    <property type="nucleotide sequence ID" value="NZ_WSFT01000016.1"/>
</dbReference>
<dbReference type="InterPro" id="IPR000014">
    <property type="entry name" value="PAS"/>
</dbReference>
<dbReference type="Gene3D" id="3.30.450.20">
    <property type="entry name" value="PAS domain"/>
    <property type="match status" value="2"/>
</dbReference>
<dbReference type="GO" id="GO:0005524">
    <property type="term" value="F:ATP binding"/>
    <property type="evidence" value="ECO:0007669"/>
    <property type="project" value="UniProtKB-KW"/>
</dbReference>
<dbReference type="InterPro" id="IPR050736">
    <property type="entry name" value="Sensor_HK_Regulatory"/>
</dbReference>
<evidence type="ECO:0000313" key="13">
    <source>
        <dbReference type="EMBL" id="MBS4537404.1"/>
    </source>
</evidence>
<evidence type="ECO:0000256" key="4">
    <source>
        <dbReference type="ARBA" id="ARBA00022475"/>
    </source>
</evidence>
<sequence>MNFDEEQRDEIYTAMSNGKRLNPLVKKSWSRSQSYEIKPNASGVTIKYEKEEFEAILKQYTEVLEIIGSYANILLINSLEDNEMIINVFDRKCHLIHQWGNKEYSLTLEKIGLKKGVCWKNKYMGTNGPGEAYLLDKTIIIEGYEHYLINRKGIAQISIPIHDTVGNLFCILDMTIPDKLNVQYYYKALLMVCNGVERELKRMNFIDTNSIKNQCKRSIEDDAFVNEKFIELNQRYLNRRLLLKAIFDQQDIGTAYYSNDGNIILDANDKYRDIVEGVSGTRDIIGKSILKLTNKSWKQKQRIYDFWEKRKETGTKGNLQEVVIPKQGKIKFYNINVEPIKRNNEIMGWVETISDITKIKRVQKKIRERDKLFTDILDRFHIPVALLKYPDLNIKYINKYGNELINKFIGEKLTIKEMQGKTLYELRDINNIDSEVDYMIYRLENKVFLDSKQLDMKLKDKSNVTLKVTDTPLYDDGNLKSVVMAGVDITQELKFLKAKDQFFSIISHELRSPANIIIAASQLLLTDKYREELSLNAISHIEKIKINSYRLLRLINNFLDIQKSEAGYLELTKGNFDIISFSEEITNSITHLTDSKGIEVIFDTEFEEKIISLDIEKYERILLNLLSNATKFTPEGGQIIVNIFQKEDRICISVKDSGIGIAEDKLDKIFEKFTIIDSSLSRVSEGTGLGLNLVKILIEKMDGNIVVNSVEGEGTEFSICLPDKKIKNKDRSSMKRTKKELEHITNIEFSDIN</sequence>
<dbReference type="NCBIfam" id="TIGR00229">
    <property type="entry name" value="sensory_box"/>
    <property type="match status" value="1"/>
</dbReference>
<evidence type="ECO:0000256" key="7">
    <source>
        <dbReference type="ARBA" id="ARBA00022741"/>
    </source>
</evidence>
<dbReference type="EC" id="2.7.13.3" evidence="3"/>
<dbReference type="GO" id="GO:0005886">
    <property type="term" value="C:plasma membrane"/>
    <property type="evidence" value="ECO:0007669"/>
    <property type="project" value="UniProtKB-SubCell"/>
</dbReference>
<protein>
    <recommendedName>
        <fullName evidence="3">histidine kinase</fullName>
        <ecNumber evidence="3">2.7.13.3</ecNumber>
    </recommendedName>
</protein>
<dbReference type="InterPro" id="IPR036890">
    <property type="entry name" value="HATPase_C_sf"/>
</dbReference>
<dbReference type="Pfam" id="PF00512">
    <property type="entry name" value="HisKA"/>
    <property type="match status" value="1"/>
</dbReference>
<dbReference type="PRINTS" id="PR00344">
    <property type="entry name" value="BCTRLSENSOR"/>
</dbReference>
<dbReference type="PANTHER" id="PTHR43711:SF26">
    <property type="entry name" value="SENSOR HISTIDINE KINASE RCSC"/>
    <property type="match status" value="1"/>
</dbReference>
<dbReference type="Proteomes" id="UP000724672">
    <property type="component" value="Unassembled WGS sequence"/>
</dbReference>
<evidence type="ECO:0000256" key="5">
    <source>
        <dbReference type="ARBA" id="ARBA00022553"/>
    </source>
</evidence>
<keyword evidence="7" id="KW-0547">Nucleotide-binding</keyword>
<proteinExistence type="predicted"/>
<dbReference type="InterPro" id="IPR029016">
    <property type="entry name" value="GAF-like_dom_sf"/>
</dbReference>
<evidence type="ECO:0000259" key="12">
    <source>
        <dbReference type="PROSITE" id="PS50109"/>
    </source>
</evidence>
<accession>A0A942UQG4</accession>
<keyword evidence="6" id="KW-0808">Transferase</keyword>
<dbReference type="CDD" id="cd16922">
    <property type="entry name" value="HATPase_EvgS-ArcB-TorS-like"/>
    <property type="match status" value="1"/>
</dbReference>
<keyword evidence="8" id="KW-0418">Kinase</keyword>
<dbReference type="PROSITE" id="PS50109">
    <property type="entry name" value="HIS_KIN"/>
    <property type="match status" value="1"/>
</dbReference>
<dbReference type="SUPFAM" id="SSF55785">
    <property type="entry name" value="PYP-like sensor domain (PAS domain)"/>
    <property type="match status" value="2"/>
</dbReference>
<evidence type="ECO:0000313" key="14">
    <source>
        <dbReference type="Proteomes" id="UP000724672"/>
    </source>
</evidence>
<evidence type="ECO:0000256" key="8">
    <source>
        <dbReference type="ARBA" id="ARBA00022777"/>
    </source>
</evidence>
<organism evidence="13 14">
    <name type="scientific">Anaeromonas frigoriresistens</name>
    <dbReference type="NCBI Taxonomy" id="2683708"/>
    <lineage>
        <taxon>Bacteria</taxon>
        <taxon>Bacillati</taxon>
        <taxon>Bacillota</taxon>
        <taxon>Tissierellia</taxon>
        <taxon>Tissierellales</taxon>
        <taxon>Thermohalobacteraceae</taxon>
        <taxon>Anaeromonas</taxon>
    </lineage>
</organism>
<name>A0A942UQG4_9FIRM</name>
<comment type="subcellular location">
    <subcellularLocation>
        <location evidence="2">Cell membrane</location>
    </subcellularLocation>
</comment>
<feature type="domain" description="Histidine kinase" evidence="12">
    <location>
        <begin position="505"/>
        <end position="725"/>
    </location>
</feature>
<dbReference type="InterPro" id="IPR003661">
    <property type="entry name" value="HisK_dim/P_dom"/>
</dbReference>
<dbReference type="Pfam" id="PF02518">
    <property type="entry name" value="HATPase_c"/>
    <property type="match status" value="1"/>
</dbReference>
<dbReference type="CDD" id="cd00082">
    <property type="entry name" value="HisKA"/>
    <property type="match status" value="1"/>
</dbReference>
<dbReference type="GO" id="GO:0000155">
    <property type="term" value="F:phosphorelay sensor kinase activity"/>
    <property type="evidence" value="ECO:0007669"/>
    <property type="project" value="InterPro"/>
</dbReference>
<keyword evidence="9" id="KW-0067">ATP-binding</keyword>
<gene>
    <name evidence="13" type="ORF">GOQ27_02960</name>
</gene>
<dbReference type="AlphaFoldDB" id="A0A942UQG4"/>
<evidence type="ECO:0000256" key="3">
    <source>
        <dbReference type="ARBA" id="ARBA00012438"/>
    </source>
</evidence>
<evidence type="ECO:0000256" key="1">
    <source>
        <dbReference type="ARBA" id="ARBA00000085"/>
    </source>
</evidence>